<dbReference type="GO" id="GO:0005249">
    <property type="term" value="F:voltage-gated potassium channel activity"/>
    <property type="evidence" value="ECO:0007669"/>
    <property type="project" value="InterPro"/>
</dbReference>
<protein>
    <submittedName>
        <fullName evidence="15">Ion transporter</fullName>
    </submittedName>
</protein>
<keyword evidence="6" id="KW-0851">Voltage-gated channel</keyword>
<reference evidence="15 16" key="1">
    <citation type="submission" date="2019-01" db="EMBL/GenBank/DDBJ databases">
        <authorList>
            <person name="Li J."/>
        </authorList>
    </citation>
    <scope>NUCLEOTIDE SEQUENCE [LARGE SCALE GENOMIC DNA]</scope>
    <source>
        <strain evidence="15 16">CCUG 35506</strain>
    </source>
</reference>
<feature type="transmembrane region" description="Helical" evidence="13">
    <location>
        <begin position="233"/>
        <end position="254"/>
    </location>
</feature>
<evidence type="ECO:0000256" key="11">
    <source>
        <dbReference type="ARBA" id="ARBA00023303"/>
    </source>
</evidence>
<feature type="transmembrane region" description="Helical" evidence="13">
    <location>
        <begin position="199"/>
        <end position="221"/>
    </location>
</feature>
<keyword evidence="2" id="KW-0813">Transport</keyword>
<evidence type="ECO:0000256" key="4">
    <source>
        <dbReference type="ARBA" id="ARBA00022692"/>
    </source>
</evidence>
<dbReference type="Gene3D" id="1.20.120.350">
    <property type="entry name" value="Voltage-gated potassium channels. Chain C"/>
    <property type="match status" value="1"/>
</dbReference>
<keyword evidence="8 13" id="KW-1133">Transmembrane helix</keyword>
<dbReference type="Pfam" id="PF00520">
    <property type="entry name" value="Ion_trans"/>
    <property type="match status" value="1"/>
</dbReference>
<feature type="transmembrane region" description="Helical" evidence="13">
    <location>
        <begin position="56"/>
        <end position="78"/>
    </location>
</feature>
<gene>
    <name evidence="15" type="ORF">ESP57_12000</name>
</gene>
<evidence type="ECO:0000313" key="16">
    <source>
        <dbReference type="Proteomes" id="UP000292935"/>
    </source>
</evidence>
<dbReference type="GO" id="GO:0001508">
    <property type="term" value="P:action potential"/>
    <property type="evidence" value="ECO:0007669"/>
    <property type="project" value="TreeGrafter"/>
</dbReference>
<dbReference type="Proteomes" id="UP000292935">
    <property type="component" value="Unassembled WGS sequence"/>
</dbReference>
<keyword evidence="11" id="KW-0407">Ion channel</keyword>
<evidence type="ECO:0000313" key="15">
    <source>
        <dbReference type="EMBL" id="RXZ47298.1"/>
    </source>
</evidence>
<comment type="subcellular location">
    <subcellularLocation>
        <location evidence="1">Membrane</location>
        <topology evidence="1">Multi-pass membrane protein</topology>
    </subcellularLocation>
</comment>
<dbReference type="InterPro" id="IPR027359">
    <property type="entry name" value="Volt_channel_dom_sf"/>
</dbReference>
<evidence type="ECO:0000256" key="9">
    <source>
        <dbReference type="ARBA" id="ARBA00023065"/>
    </source>
</evidence>
<dbReference type="EMBL" id="SDPO01000003">
    <property type="protein sequence ID" value="RXZ47298.1"/>
    <property type="molecule type" value="Genomic_DNA"/>
</dbReference>
<name>A0A4Q2JMZ7_9MICO</name>
<dbReference type="InterPro" id="IPR028325">
    <property type="entry name" value="VG_K_chnl"/>
</dbReference>
<evidence type="ECO:0000256" key="13">
    <source>
        <dbReference type="SAM" id="Phobius"/>
    </source>
</evidence>
<dbReference type="GO" id="GO:0008076">
    <property type="term" value="C:voltage-gated potassium channel complex"/>
    <property type="evidence" value="ECO:0007669"/>
    <property type="project" value="InterPro"/>
</dbReference>
<evidence type="ECO:0000256" key="5">
    <source>
        <dbReference type="ARBA" id="ARBA00022826"/>
    </source>
</evidence>
<evidence type="ECO:0000256" key="8">
    <source>
        <dbReference type="ARBA" id="ARBA00022989"/>
    </source>
</evidence>
<feature type="region of interest" description="Disordered" evidence="12">
    <location>
        <begin position="1"/>
        <end position="44"/>
    </location>
</feature>
<feature type="compositionally biased region" description="Polar residues" evidence="12">
    <location>
        <begin position="1"/>
        <end position="12"/>
    </location>
</feature>
<keyword evidence="9" id="KW-0406">Ion transport</keyword>
<keyword evidence="7" id="KW-0630">Potassium</keyword>
<dbReference type="SUPFAM" id="SSF81324">
    <property type="entry name" value="Voltage-gated potassium channels"/>
    <property type="match status" value="1"/>
</dbReference>
<feature type="transmembrane region" description="Helical" evidence="13">
    <location>
        <begin position="84"/>
        <end position="106"/>
    </location>
</feature>
<proteinExistence type="predicted"/>
<dbReference type="AlphaFoldDB" id="A0A4Q2JMZ7"/>
<dbReference type="PANTHER" id="PTHR11537:SF254">
    <property type="entry name" value="POTASSIUM VOLTAGE-GATED CHANNEL PROTEIN SHAB"/>
    <property type="match status" value="1"/>
</dbReference>
<comment type="caution">
    <text evidence="15">The sequence shown here is derived from an EMBL/GenBank/DDBJ whole genome shotgun (WGS) entry which is preliminary data.</text>
</comment>
<organism evidence="15 16">
    <name type="scientific">Agromyces fucosus</name>
    <dbReference type="NCBI Taxonomy" id="41985"/>
    <lineage>
        <taxon>Bacteria</taxon>
        <taxon>Bacillati</taxon>
        <taxon>Actinomycetota</taxon>
        <taxon>Actinomycetes</taxon>
        <taxon>Micrococcales</taxon>
        <taxon>Microbacteriaceae</taxon>
        <taxon>Agromyces</taxon>
    </lineage>
</organism>
<evidence type="ECO:0000256" key="3">
    <source>
        <dbReference type="ARBA" id="ARBA00022538"/>
    </source>
</evidence>
<keyword evidence="10 13" id="KW-0472">Membrane</keyword>
<feature type="domain" description="Ion transport" evidence="14">
    <location>
        <begin position="56"/>
        <end position="257"/>
    </location>
</feature>
<sequence>MRSRPPHSTSCRAGTEPSGRTPSRAPQWWPRQAPPDVEETTVRTTRVKPRSELKNTAYEIFIGVLSILSIVNLVLVYAMHGDGALQQILSVMNALFSVIFLGDFVYRMATAPSAGHYFLAGYGWADLLASLPFPQLKVLRIFRLLRVYRLMRDVGPRTIWNTLVHDRANSTLMTLLLLGVLVFQFGSISILAVEGHAEGANITSASDALWYTIVTISTVGYGDQFPVTNTGRILGALIIIVGVGIFGTFTGYLANLFLGPGTSTPEDASDTPTVAPVVAATTAPVEVPADASLGDRLAELLAQSERTTAELRVLVADAAPGAAAD</sequence>
<evidence type="ECO:0000256" key="1">
    <source>
        <dbReference type="ARBA" id="ARBA00004141"/>
    </source>
</evidence>
<evidence type="ECO:0000256" key="2">
    <source>
        <dbReference type="ARBA" id="ARBA00022448"/>
    </source>
</evidence>
<dbReference type="PANTHER" id="PTHR11537">
    <property type="entry name" value="VOLTAGE-GATED POTASSIUM CHANNEL"/>
    <property type="match status" value="1"/>
</dbReference>
<keyword evidence="3" id="KW-0633">Potassium transport</keyword>
<evidence type="ECO:0000256" key="7">
    <source>
        <dbReference type="ARBA" id="ARBA00022958"/>
    </source>
</evidence>
<dbReference type="InterPro" id="IPR005821">
    <property type="entry name" value="Ion_trans_dom"/>
</dbReference>
<accession>A0A4Q2JMZ7</accession>
<evidence type="ECO:0000256" key="12">
    <source>
        <dbReference type="SAM" id="MobiDB-lite"/>
    </source>
</evidence>
<dbReference type="Gene3D" id="1.10.287.70">
    <property type="match status" value="1"/>
</dbReference>
<dbReference type="OrthoDB" id="9799090at2"/>
<keyword evidence="5" id="KW-0631">Potassium channel</keyword>
<evidence type="ECO:0000256" key="6">
    <source>
        <dbReference type="ARBA" id="ARBA00022882"/>
    </source>
</evidence>
<dbReference type="Gene3D" id="1.20.5.110">
    <property type="match status" value="1"/>
</dbReference>
<feature type="transmembrane region" description="Helical" evidence="13">
    <location>
        <begin position="172"/>
        <end position="193"/>
    </location>
</feature>
<evidence type="ECO:0000259" key="14">
    <source>
        <dbReference type="Pfam" id="PF00520"/>
    </source>
</evidence>
<keyword evidence="4 13" id="KW-0812">Transmembrane</keyword>
<keyword evidence="16" id="KW-1185">Reference proteome</keyword>
<dbReference type="PRINTS" id="PR00169">
    <property type="entry name" value="KCHANNEL"/>
</dbReference>
<evidence type="ECO:0000256" key="10">
    <source>
        <dbReference type="ARBA" id="ARBA00023136"/>
    </source>
</evidence>